<keyword evidence="2" id="KW-0805">Transcription regulation</keyword>
<evidence type="ECO:0000256" key="4">
    <source>
        <dbReference type="ARBA" id="ARBA00023163"/>
    </source>
</evidence>
<dbReference type="InterPro" id="IPR036390">
    <property type="entry name" value="WH_DNA-bd_sf"/>
</dbReference>
<dbReference type="PROSITE" id="PS50931">
    <property type="entry name" value="HTH_LYSR"/>
    <property type="match status" value="1"/>
</dbReference>
<dbReference type="PANTHER" id="PTHR30427:SF1">
    <property type="entry name" value="TRANSCRIPTIONAL ACTIVATOR PROTEIN LYSR"/>
    <property type="match status" value="1"/>
</dbReference>
<gene>
    <name evidence="6" type="ORF">IAI61_05705</name>
</gene>
<comment type="similarity">
    <text evidence="1">Belongs to the LysR transcriptional regulatory family.</text>
</comment>
<evidence type="ECO:0000313" key="7">
    <source>
        <dbReference type="Proteomes" id="UP001518989"/>
    </source>
</evidence>
<dbReference type="Pfam" id="PF03466">
    <property type="entry name" value="LysR_substrate"/>
    <property type="match status" value="1"/>
</dbReference>
<evidence type="ECO:0000313" key="6">
    <source>
        <dbReference type="EMBL" id="MBO1078518.1"/>
    </source>
</evidence>
<organism evidence="6 7">
    <name type="scientific">Roseomonas haemaphysalidis</name>
    <dbReference type="NCBI Taxonomy" id="2768162"/>
    <lineage>
        <taxon>Bacteria</taxon>
        <taxon>Pseudomonadati</taxon>
        <taxon>Pseudomonadota</taxon>
        <taxon>Alphaproteobacteria</taxon>
        <taxon>Acetobacterales</taxon>
        <taxon>Roseomonadaceae</taxon>
        <taxon>Roseomonas</taxon>
    </lineage>
</organism>
<keyword evidence="4" id="KW-0804">Transcription</keyword>
<dbReference type="PRINTS" id="PR00039">
    <property type="entry name" value="HTHLYSR"/>
</dbReference>
<dbReference type="InterPro" id="IPR036388">
    <property type="entry name" value="WH-like_DNA-bd_sf"/>
</dbReference>
<dbReference type="SUPFAM" id="SSF46785">
    <property type="entry name" value="Winged helix' DNA-binding domain"/>
    <property type="match status" value="1"/>
</dbReference>
<protein>
    <submittedName>
        <fullName evidence="6">LysR family transcriptional regulator</fullName>
    </submittedName>
</protein>
<evidence type="ECO:0000256" key="3">
    <source>
        <dbReference type="ARBA" id="ARBA00023125"/>
    </source>
</evidence>
<sequence>MTLRQLEILRAVIRGETTTAAALALNMSQPAVSSAIRHMEAQLGFALFERVNNRLFPTEAARVLQEDAEPLFAIHAALELKLQDLRDDKITRLRILSTPPLGHAAIPAALEAFLRRHPRLRIFFDVRNLDEVVRSVEGGTTDLGFGLGLGHHQGLEARPLYAGRMVCVLRPDHPLAALPVVTPQDLAAHPFIALEDGTRMGIAVRDAFLAARQPFAFRAEVRYCDTACVLAASGLGAAVVDPFSPTRDAAGQHLGEAARGLTVRPFLPAIPSVAHAFWSARRPLSQTTRQFLGEVMRVLERTVPGLPGQHSL</sequence>
<comment type="caution">
    <text evidence="6">The sequence shown here is derived from an EMBL/GenBank/DDBJ whole genome shotgun (WGS) entry which is preliminary data.</text>
</comment>
<evidence type="ECO:0000256" key="2">
    <source>
        <dbReference type="ARBA" id="ARBA00023015"/>
    </source>
</evidence>
<dbReference type="Gene3D" id="3.40.190.290">
    <property type="match status" value="1"/>
</dbReference>
<dbReference type="RefSeq" id="WP_207415937.1">
    <property type="nucleotide sequence ID" value="NZ_CP061178.1"/>
</dbReference>
<accession>A0ABS3KM26</accession>
<feature type="domain" description="HTH lysR-type" evidence="5">
    <location>
        <begin position="1"/>
        <end position="58"/>
    </location>
</feature>
<dbReference type="SUPFAM" id="SSF53850">
    <property type="entry name" value="Periplasmic binding protein-like II"/>
    <property type="match status" value="1"/>
</dbReference>
<keyword evidence="7" id="KW-1185">Reference proteome</keyword>
<dbReference type="Gene3D" id="1.10.10.10">
    <property type="entry name" value="Winged helix-like DNA-binding domain superfamily/Winged helix DNA-binding domain"/>
    <property type="match status" value="1"/>
</dbReference>
<dbReference type="InterPro" id="IPR005119">
    <property type="entry name" value="LysR_subst-bd"/>
</dbReference>
<reference evidence="6 7" key="1">
    <citation type="submission" date="2020-09" db="EMBL/GenBank/DDBJ databases">
        <title>Roseomonas.</title>
        <authorList>
            <person name="Zhu W."/>
        </authorList>
    </citation>
    <scope>NUCLEOTIDE SEQUENCE [LARGE SCALE GENOMIC DNA]</scope>
    <source>
        <strain evidence="6 7">573</strain>
    </source>
</reference>
<dbReference type="InterPro" id="IPR000847">
    <property type="entry name" value="LysR_HTH_N"/>
</dbReference>
<name>A0ABS3KM26_9PROT</name>
<dbReference type="Proteomes" id="UP001518989">
    <property type="component" value="Unassembled WGS sequence"/>
</dbReference>
<dbReference type="Pfam" id="PF00126">
    <property type="entry name" value="HTH_1"/>
    <property type="match status" value="1"/>
</dbReference>
<dbReference type="PANTHER" id="PTHR30427">
    <property type="entry name" value="TRANSCRIPTIONAL ACTIVATOR PROTEIN LYSR"/>
    <property type="match status" value="1"/>
</dbReference>
<proteinExistence type="inferred from homology"/>
<evidence type="ECO:0000259" key="5">
    <source>
        <dbReference type="PROSITE" id="PS50931"/>
    </source>
</evidence>
<keyword evidence="3" id="KW-0238">DNA-binding</keyword>
<dbReference type="EMBL" id="JACTNG010000002">
    <property type="protein sequence ID" value="MBO1078518.1"/>
    <property type="molecule type" value="Genomic_DNA"/>
</dbReference>
<evidence type="ECO:0000256" key="1">
    <source>
        <dbReference type="ARBA" id="ARBA00009437"/>
    </source>
</evidence>